<organism evidence="1 2">
    <name type="scientific">Ascobolus immersus RN42</name>
    <dbReference type="NCBI Taxonomy" id="1160509"/>
    <lineage>
        <taxon>Eukaryota</taxon>
        <taxon>Fungi</taxon>
        <taxon>Dikarya</taxon>
        <taxon>Ascomycota</taxon>
        <taxon>Pezizomycotina</taxon>
        <taxon>Pezizomycetes</taxon>
        <taxon>Pezizales</taxon>
        <taxon>Ascobolaceae</taxon>
        <taxon>Ascobolus</taxon>
    </lineage>
</organism>
<dbReference type="AlphaFoldDB" id="A0A3N4HQJ7"/>
<dbReference type="Proteomes" id="UP000275078">
    <property type="component" value="Unassembled WGS sequence"/>
</dbReference>
<name>A0A3N4HQJ7_ASCIM</name>
<proteinExistence type="predicted"/>
<accession>A0A3N4HQJ7</accession>
<protein>
    <submittedName>
        <fullName evidence="1">Uncharacterized protein</fullName>
    </submittedName>
</protein>
<gene>
    <name evidence="1" type="ORF">BJ508DRAFT_311874</name>
</gene>
<evidence type="ECO:0000313" key="1">
    <source>
        <dbReference type="EMBL" id="RPA75587.1"/>
    </source>
</evidence>
<reference evidence="1 2" key="1">
    <citation type="journal article" date="2018" name="Nat. Ecol. Evol.">
        <title>Pezizomycetes genomes reveal the molecular basis of ectomycorrhizal truffle lifestyle.</title>
        <authorList>
            <person name="Murat C."/>
            <person name="Payen T."/>
            <person name="Noel B."/>
            <person name="Kuo A."/>
            <person name="Morin E."/>
            <person name="Chen J."/>
            <person name="Kohler A."/>
            <person name="Krizsan K."/>
            <person name="Balestrini R."/>
            <person name="Da Silva C."/>
            <person name="Montanini B."/>
            <person name="Hainaut M."/>
            <person name="Levati E."/>
            <person name="Barry K.W."/>
            <person name="Belfiori B."/>
            <person name="Cichocki N."/>
            <person name="Clum A."/>
            <person name="Dockter R.B."/>
            <person name="Fauchery L."/>
            <person name="Guy J."/>
            <person name="Iotti M."/>
            <person name="Le Tacon F."/>
            <person name="Lindquist E.A."/>
            <person name="Lipzen A."/>
            <person name="Malagnac F."/>
            <person name="Mello A."/>
            <person name="Molinier V."/>
            <person name="Miyauchi S."/>
            <person name="Poulain J."/>
            <person name="Riccioni C."/>
            <person name="Rubini A."/>
            <person name="Sitrit Y."/>
            <person name="Splivallo R."/>
            <person name="Traeger S."/>
            <person name="Wang M."/>
            <person name="Zifcakova L."/>
            <person name="Wipf D."/>
            <person name="Zambonelli A."/>
            <person name="Paolocci F."/>
            <person name="Nowrousian M."/>
            <person name="Ottonello S."/>
            <person name="Baldrian P."/>
            <person name="Spatafora J.W."/>
            <person name="Henrissat B."/>
            <person name="Nagy L.G."/>
            <person name="Aury J.M."/>
            <person name="Wincker P."/>
            <person name="Grigoriev I.V."/>
            <person name="Bonfante P."/>
            <person name="Martin F.M."/>
        </authorList>
    </citation>
    <scope>NUCLEOTIDE SEQUENCE [LARGE SCALE GENOMIC DNA]</scope>
    <source>
        <strain evidence="1 2">RN42</strain>
    </source>
</reference>
<sequence length="361" mass="39521">MSNNDCYICGSSLYDHGSNQCPYPGCSSYTTTNPATGLVCMDCPQHSGSGSYASGSASGQTASHYSTQYGTAQAAAVDFTFDGTAGPGIGYRPATNPTRRRQGTEFVRDEYGNKTGARHREYVHENYINKEAYKSWPKAHLDVTPLTEMPLRISTKIHAQDAGSTFGTAGLAPVAAGDLASESSPLAPIEGADFTRVLAITTLLQVYTRRVRTFLGCDSYFSLAAPTLTLRLSWALATRDREIGEVGKIHPNSADQNHQISFSSFRLWPVQSQDDGGDLIVPIPYGSIPKRQFGTQFKVLQSDRESETPFQETSKVAFRRFDRYYKHINQNNTMRTPEAIDHKLHAPSLSTTSIAPKRPVG</sequence>
<dbReference type="EMBL" id="ML119761">
    <property type="protein sequence ID" value="RPA75587.1"/>
    <property type="molecule type" value="Genomic_DNA"/>
</dbReference>
<keyword evidence="2" id="KW-1185">Reference proteome</keyword>
<evidence type="ECO:0000313" key="2">
    <source>
        <dbReference type="Proteomes" id="UP000275078"/>
    </source>
</evidence>